<proteinExistence type="predicted"/>
<gene>
    <name evidence="2" type="ORF">AN481_06260</name>
</gene>
<evidence type="ECO:0000313" key="3">
    <source>
        <dbReference type="Proteomes" id="UP000092382"/>
    </source>
</evidence>
<dbReference type="AlphaFoldDB" id="A0A1B7VZ09"/>
<name>A0A1B7VZ09_APHFL</name>
<evidence type="ECO:0000313" key="2">
    <source>
        <dbReference type="EMBL" id="OBQ26215.1"/>
    </source>
</evidence>
<accession>A0A1B7VZ09</accession>
<evidence type="ECO:0000256" key="1">
    <source>
        <dbReference type="SAM" id="SignalP"/>
    </source>
</evidence>
<dbReference type="EMBL" id="LJOY01000014">
    <property type="protein sequence ID" value="OBQ26215.1"/>
    <property type="molecule type" value="Genomic_DNA"/>
</dbReference>
<dbReference type="Proteomes" id="UP000092382">
    <property type="component" value="Unassembled WGS sequence"/>
</dbReference>
<protein>
    <submittedName>
        <fullName evidence="2">Uncharacterized protein</fullName>
    </submittedName>
</protein>
<organism evidence="2 3">
    <name type="scientific">Aphanizomenon flos-aquae LD13</name>
    <dbReference type="NCBI Taxonomy" id="1710894"/>
    <lineage>
        <taxon>Bacteria</taxon>
        <taxon>Bacillati</taxon>
        <taxon>Cyanobacteriota</taxon>
        <taxon>Cyanophyceae</taxon>
        <taxon>Nostocales</taxon>
        <taxon>Aphanizomenonaceae</taxon>
        <taxon>Aphanizomenon</taxon>
    </lineage>
</organism>
<sequence length="200" mass="22932">MNGKILLSLIATTFLSGTYAVAKVHLPEPITSQKKPTIPQVVKSQWRTFTSPDGRFTVLMPGIPRRKTQIQKTYMGKIKLEIFLAQPLKQEVAYLVTYNEFPYSYVQMNSPEKIMDEAQYVELTATKSRLLNRRNIRSSNFQPGREIEYVNVIGKITKTRMFVAHGRLYKVMAIVSKKQHDTLNKTITGYLNSFQLVLSP</sequence>
<dbReference type="STRING" id="1803587.GCA_001593825_01130"/>
<feature type="signal peptide" evidence="1">
    <location>
        <begin position="1"/>
        <end position="22"/>
    </location>
</feature>
<keyword evidence="1" id="KW-0732">Signal</keyword>
<reference evidence="2 3" key="1">
    <citation type="submission" date="2015-09" db="EMBL/GenBank/DDBJ databases">
        <title>Whole genome shotgun sequence assembly of Aphanizomenon flos-aquae UKL13.</title>
        <authorList>
            <person name="Driscoll C."/>
        </authorList>
    </citation>
    <scope>NUCLEOTIDE SEQUENCE [LARGE SCALE GENOMIC DNA]</scope>
    <source>
        <strain evidence="2">MDT13</strain>
    </source>
</reference>
<feature type="chain" id="PRO_5008600056" evidence="1">
    <location>
        <begin position="23"/>
        <end position="200"/>
    </location>
</feature>
<comment type="caution">
    <text evidence="2">The sequence shown here is derived from an EMBL/GenBank/DDBJ whole genome shotgun (WGS) entry which is preliminary data.</text>
</comment>
<dbReference type="PATRIC" id="fig|1710894.3.peg.2702"/>